<gene>
    <name evidence="1" type="ORF">HP548_07580</name>
</gene>
<dbReference type="GeneID" id="97130557"/>
<sequence length="121" mass="13047">MYIIVHSLPAPLGAINGRLPDCPLVHALHPLKDVNMPSDNHLTGALHSGHVIPASTCPGSLSCMDSGYSPDHGYSSFQFIAIIIQIKLCFGNLLRAFPNGGPACDRGSRHLVEKDVTMLYR</sequence>
<protein>
    <recommendedName>
        <fullName evidence="3">Spore coat protein D</fullName>
    </recommendedName>
</protein>
<keyword evidence="2" id="KW-1185">Reference proteome</keyword>
<dbReference type="EMBL" id="JABMCC010000101">
    <property type="protein sequence ID" value="NUU53939.1"/>
    <property type="molecule type" value="Genomic_DNA"/>
</dbReference>
<evidence type="ECO:0000313" key="2">
    <source>
        <dbReference type="Proteomes" id="UP000577724"/>
    </source>
</evidence>
<accession>A0ABX2MIB3</accession>
<evidence type="ECO:0008006" key="3">
    <source>
        <dbReference type="Google" id="ProtNLM"/>
    </source>
</evidence>
<evidence type="ECO:0000313" key="1">
    <source>
        <dbReference type="EMBL" id="NUU53939.1"/>
    </source>
</evidence>
<dbReference type="RefSeq" id="WP_175381332.1">
    <property type="nucleotide sequence ID" value="NZ_CBCRYD010000009.1"/>
</dbReference>
<name>A0ABX2MIB3_9BACL</name>
<organism evidence="1 2">
    <name type="scientific">Paenibacillus taichungensis</name>
    <dbReference type="NCBI Taxonomy" id="484184"/>
    <lineage>
        <taxon>Bacteria</taxon>
        <taxon>Bacillati</taxon>
        <taxon>Bacillota</taxon>
        <taxon>Bacilli</taxon>
        <taxon>Bacillales</taxon>
        <taxon>Paenibacillaceae</taxon>
        <taxon>Paenibacillus</taxon>
    </lineage>
</organism>
<dbReference type="Proteomes" id="UP000577724">
    <property type="component" value="Unassembled WGS sequence"/>
</dbReference>
<reference evidence="1 2" key="1">
    <citation type="submission" date="2020-05" db="EMBL/GenBank/DDBJ databases">
        <title>Genome Sequencing of Type Strains.</title>
        <authorList>
            <person name="Lemaire J.F."/>
            <person name="Inderbitzin P."/>
            <person name="Gregorio O.A."/>
            <person name="Collins S.B."/>
            <person name="Wespe N."/>
            <person name="Knight-Connoni V."/>
        </authorList>
    </citation>
    <scope>NUCLEOTIDE SEQUENCE [LARGE SCALE GENOMIC DNA]</scope>
    <source>
        <strain evidence="1 2">DSM 19942</strain>
    </source>
</reference>
<proteinExistence type="predicted"/>
<comment type="caution">
    <text evidence="1">The sequence shown here is derived from an EMBL/GenBank/DDBJ whole genome shotgun (WGS) entry which is preliminary data.</text>
</comment>